<feature type="region of interest" description="Disordered" evidence="1">
    <location>
        <begin position="290"/>
        <end position="338"/>
    </location>
</feature>
<dbReference type="Proteomes" id="UP001194696">
    <property type="component" value="Unassembled WGS sequence"/>
</dbReference>
<gene>
    <name evidence="2" type="ORF">BGZ96_000150</name>
</gene>
<sequence length="413" mass="44441">MPTYCNHLLLGTLTTETPAVAPTTLYPRLSTTPFPKRNSAATSPPPPPPRSSLSSSTPLCLPALKSWNSLSQLNPSTVQTTTFSPLSQGDNSKSKMPFVSLSWANASFLNVEVVDSIDADPFLEKRHDDHHSTTAAAALLDTESVQKMRPERIGEDEEDDEMLSDCEESDTDTDQGLTDDGYGDFESVDIHNDGVEHKYGGCLSDTAGVGAGAGGALKTGTIGVAYQDHKVFGEERNGISGDEEEERLRIEKLTQGILALQLETSNNNNNNNNTHSHRVHIAKIESTTSPNNLEYGYRGPPPSPSWLSLPRSETESVSSSSSTAASSSSTTSTLLTTQNNGVTVRGTYVIIKMPKNRESVVTMPEGFSSVAVVLPSTTVEVSDDVEEKEFGMKRSSESLKTVEGTGVSPKKRR</sequence>
<comment type="caution">
    <text evidence="2">The sequence shown here is derived from an EMBL/GenBank/DDBJ whole genome shotgun (WGS) entry which is preliminary data.</text>
</comment>
<keyword evidence="3" id="KW-1185">Reference proteome</keyword>
<evidence type="ECO:0000256" key="1">
    <source>
        <dbReference type="SAM" id="MobiDB-lite"/>
    </source>
</evidence>
<evidence type="ECO:0000313" key="3">
    <source>
        <dbReference type="Proteomes" id="UP001194696"/>
    </source>
</evidence>
<dbReference type="EMBL" id="JAAAIM010001008">
    <property type="protein sequence ID" value="KAG0282754.1"/>
    <property type="molecule type" value="Genomic_DNA"/>
</dbReference>
<feature type="compositionally biased region" description="Acidic residues" evidence="1">
    <location>
        <begin position="154"/>
        <end position="173"/>
    </location>
</feature>
<organism evidence="2 3">
    <name type="scientific">Linnemannia gamsii</name>
    <dbReference type="NCBI Taxonomy" id="64522"/>
    <lineage>
        <taxon>Eukaryota</taxon>
        <taxon>Fungi</taxon>
        <taxon>Fungi incertae sedis</taxon>
        <taxon>Mucoromycota</taxon>
        <taxon>Mortierellomycotina</taxon>
        <taxon>Mortierellomycetes</taxon>
        <taxon>Mortierellales</taxon>
        <taxon>Mortierellaceae</taxon>
        <taxon>Linnemannia</taxon>
    </lineage>
</organism>
<feature type="region of interest" description="Disordered" evidence="1">
    <location>
        <begin position="25"/>
        <end position="57"/>
    </location>
</feature>
<accession>A0ABQ7JQ18</accession>
<name>A0ABQ7JQ18_9FUNG</name>
<reference evidence="2 3" key="1">
    <citation type="journal article" date="2020" name="Fungal Divers.">
        <title>Resolving the Mortierellaceae phylogeny through synthesis of multi-gene phylogenetics and phylogenomics.</title>
        <authorList>
            <person name="Vandepol N."/>
            <person name="Liber J."/>
            <person name="Desiro A."/>
            <person name="Na H."/>
            <person name="Kennedy M."/>
            <person name="Barry K."/>
            <person name="Grigoriev I.V."/>
            <person name="Miller A.N."/>
            <person name="O'Donnell K."/>
            <person name="Stajich J.E."/>
            <person name="Bonito G."/>
        </authorList>
    </citation>
    <scope>NUCLEOTIDE SEQUENCE [LARGE SCALE GENOMIC DNA]</scope>
    <source>
        <strain evidence="2 3">AD045</strain>
    </source>
</reference>
<protein>
    <submittedName>
        <fullName evidence="2">Uncharacterized protein</fullName>
    </submittedName>
</protein>
<proteinExistence type="predicted"/>
<feature type="region of interest" description="Disordered" evidence="1">
    <location>
        <begin position="151"/>
        <end position="178"/>
    </location>
</feature>
<feature type="compositionally biased region" description="Basic and acidic residues" evidence="1">
    <location>
        <begin position="388"/>
        <end position="397"/>
    </location>
</feature>
<feature type="compositionally biased region" description="Low complexity" evidence="1">
    <location>
        <begin position="305"/>
        <end position="337"/>
    </location>
</feature>
<feature type="region of interest" description="Disordered" evidence="1">
    <location>
        <begin position="388"/>
        <end position="413"/>
    </location>
</feature>
<evidence type="ECO:0000313" key="2">
    <source>
        <dbReference type="EMBL" id="KAG0282754.1"/>
    </source>
</evidence>